<evidence type="ECO:0000313" key="3">
    <source>
        <dbReference type="Proteomes" id="UP001141259"/>
    </source>
</evidence>
<evidence type="ECO:0000256" key="1">
    <source>
        <dbReference type="SAM" id="MobiDB-lite"/>
    </source>
</evidence>
<accession>A0A9X2VNB9</accession>
<dbReference type="AlphaFoldDB" id="A0A9X2VNB9"/>
<evidence type="ECO:0000313" key="2">
    <source>
        <dbReference type="EMBL" id="MCS7479152.1"/>
    </source>
</evidence>
<proteinExistence type="predicted"/>
<sequence length="170" mass="18092">MRVRVRPAGEALFRAVVHELSTDTGVVAIGGILDTGESRAEVMSFVSEWLGGLIDYHNTRDADMGGNSIEPPRRDSRVAGAAGVVMSATFDGVKFEMNARSSGTIERWSGVNRRSAHALRSYDLDVFDGDVIISMPHPLGSAPSRTRLPPAGVPGEAPEVTPQVHSLPGT</sequence>
<keyword evidence="3" id="KW-1185">Reference proteome</keyword>
<dbReference type="Proteomes" id="UP001141259">
    <property type="component" value="Unassembled WGS sequence"/>
</dbReference>
<organism evidence="2 3">
    <name type="scientific">Umezawaea endophytica</name>
    <dbReference type="NCBI Taxonomy" id="1654476"/>
    <lineage>
        <taxon>Bacteria</taxon>
        <taxon>Bacillati</taxon>
        <taxon>Actinomycetota</taxon>
        <taxon>Actinomycetes</taxon>
        <taxon>Pseudonocardiales</taxon>
        <taxon>Pseudonocardiaceae</taxon>
        <taxon>Umezawaea</taxon>
    </lineage>
</organism>
<dbReference type="RefSeq" id="WP_259624658.1">
    <property type="nucleotide sequence ID" value="NZ_JANYMP010000009.1"/>
</dbReference>
<reference evidence="2" key="1">
    <citation type="submission" date="2022-08" db="EMBL/GenBank/DDBJ databases">
        <authorList>
            <person name="Tistechok S."/>
            <person name="Samborskyy M."/>
            <person name="Roman I."/>
        </authorList>
    </citation>
    <scope>NUCLEOTIDE SEQUENCE</scope>
    <source>
        <strain evidence="2">DSM 103496</strain>
    </source>
</reference>
<name>A0A9X2VNB9_9PSEU</name>
<comment type="caution">
    <text evidence="2">The sequence shown here is derived from an EMBL/GenBank/DDBJ whole genome shotgun (WGS) entry which is preliminary data.</text>
</comment>
<dbReference type="EMBL" id="JANYMP010000009">
    <property type="protein sequence ID" value="MCS7479152.1"/>
    <property type="molecule type" value="Genomic_DNA"/>
</dbReference>
<protein>
    <submittedName>
        <fullName evidence="2">Uncharacterized protein</fullName>
    </submittedName>
</protein>
<feature type="region of interest" description="Disordered" evidence="1">
    <location>
        <begin position="138"/>
        <end position="170"/>
    </location>
</feature>
<gene>
    <name evidence="2" type="ORF">NZH93_20010</name>
</gene>